<sequence length="444" mass="49271">MNISAMQVASLMSVNGKLGQVAQQANGFKSAFDSILNPQNGLGETVTGEIDVNIMDLFNNILTILKSGSSGTGNSLELLNDSKLSEQQVADAMGISVDDFKEQFGTLMDELLSLLGNNPINVNQLKAIKDQMGSGEFIHATAKLLGVLANLPKESFKQLKPDMLQFAAKASKVVETLSQQMDLAKNDIKSLSILKENMETVITKLEQIINNDRPNQNTVLENAFNKILSQQQKVLDQGMSDSKLIAKPRMTQPLQNQIITSQTQVQDLGNQLVDQSISTNPVQMQQVSKIEQFVLQVNQESKPVNYEQFVKDFTNILGKSQFFKGDGTNKLLIKLYPEHLGSLRIEILQDKGALTARMIATTSAAKDILDSQLHQLKHAFTQQNIQVDKLDVVFGETEAQKFDQGDAEQQSFHDEQEKNKQNKEDKSKVLFSEVLNDSLIEEKI</sequence>
<protein>
    <submittedName>
        <fullName evidence="4">Flagellar hook-length control protein FliK</fullName>
    </submittedName>
</protein>
<feature type="domain" description="Flagellar hook-length control protein-like C-terminal" evidence="3">
    <location>
        <begin position="322"/>
        <end position="398"/>
    </location>
</feature>
<keyword evidence="4" id="KW-0282">Flagellum</keyword>
<dbReference type="CDD" id="cd17470">
    <property type="entry name" value="T3SS_Flik_C"/>
    <property type="match status" value="1"/>
</dbReference>
<dbReference type="EMBL" id="JAROYP010000004">
    <property type="protein sequence ID" value="MDH5161195.1"/>
    <property type="molecule type" value="Genomic_DNA"/>
</dbReference>
<evidence type="ECO:0000313" key="4">
    <source>
        <dbReference type="EMBL" id="MDH5161195.1"/>
    </source>
</evidence>
<evidence type="ECO:0000256" key="2">
    <source>
        <dbReference type="SAM" id="MobiDB-lite"/>
    </source>
</evidence>
<feature type="coiled-coil region" evidence="1">
    <location>
        <begin position="167"/>
        <end position="211"/>
    </location>
</feature>
<evidence type="ECO:0000259" key="3">
    <source>
        <dbReference type="Pfam" id="PF02120"/>
    </source>
</evidence>
<keyword evidence="1" id="KW-0175">Coiled coil</keyword>
<dbReference type="Pfam" id="PF02120">
    <property type="entry name" value="Flg_hook"/>
    <property type="match status" value="1"/>
</dbReference>
<reference evidence="4" key="1">
    <citation type="submission" date="2023-03" db="EMBL/GenBank/DDBJ databases">
        <title>Bacterial isolates from washroom surfaces on a university campus.</title>
        <authorList>
            <person name="Holman D.B."/>
            <person name="Gzyl K.E."/>
            <person name="Taheri A.E."/>
        </authorList>
    </citation>
    <scope>NUCLEOTIDE SEQUENCE</scope>
    <source>
        <strain evidence="4">RD03</strain>
    </source>
</reference>
<dbReference type="Proteomes" id="UP001159179">
    <property type="component" value="Unassembled WGS sequence"/>
</dbReference>
<keyword evidence="4" id="KW-0966">Cell projection</keyword>
<comment type="caution">
    <text evidence="4">The sequence shown here is derived from an EMBL/GenBank/DDBJ whole genome shotgun (WGS) entry which is preliminary data.</text>
</comment>
<organism evidence="4 5">
    <name type="scientific">Heyndrickxia oleronia</name>
    <dbReference type="NCBI Taxonomy" id="38875"/>
    <lineage>
        <taxon>Bacteria</taxon>
        <taxon>Bacillati</taxon>
        <taxon>Bacillota</taxon>
        <taxon>Bacilli</taxon>
        <taxon>Bacillales</taxon>
        <taxon>Bacillaceae</taxon>
        <taxon>Heyndrickxia</taxon>
    </lineage>
</organism>
<gene>
    <name evidence="4" type="ORF">P5X88_09610</name>
</gene>
<feature type="compositionally biased region" description="Basic and acidic residues" evidence="2">
    <location>
        <begin position="411"/>
        <end position="427"/>
    </location>
</feature>
<dbReference type="RefSeq" id="WP_280616537.1">
    <property type="nucleotide sequence ID" value="NZ_JAROYP010000004.1"/>
</dbReference>
<dbReference type="AlphaFoldDB" id="A0AAW6SSA2"/>
<proteinExistence type="predicted"/>
<feature type="region of interest" description="Disordered" evidence="2">
    <location>
        <begin position="401"/>
        <end position="427"/>
    </location>
</feature>
<dbReference type="InterPro" id="IPR021136">
    <property type="entry name" value="Flagellar_hook_control-like_C"/>
</dbReference>
<dbReference type="InterPro" id="IPR038610">
    <property type="entry name" value="FliK-like_C_sf"/>
</dbReference>
<evidence type="ECO:0000256" key="1">
    <source>
        <dbReference type="SAM" id="Coils"/>
    </source>
</evidence>
<keyword evidence="4" id="KW-0969">Cilium</keyword>
<dbReference type="Gene3D" id="3.30.750.140">
    <property type="match status" value="1"/>
</dbReference>
<name>A0AAW6SSA2_9BACI</name>
<accession>A0AAW6SSA2</accession>
<evidence type="ECO:0000313" key="5">
    <source>
        <dbReference type="Proteomes" id="UP001159179"/>
    </source>
</evidence>